<reference evidence="2 3" key="1">
    <citation type="submission" date="2019-06" db="EMBL/GenBank/DDBJ databases">
        <title>Whole genome shotgun sequence of Streptomyces spinoverrucosus NBRC 14228.</title>
        <authorList>
            <person name="Hosoyama A."/>
            <person name="Uohara A."/>
            <person name="Ohji S."/>
            <person name="Ichikawa N."/>
        </authorList>
    </citation>
    <scope>NUCLEOTIDE SEQUENCE [LARGE SCALE GENOMIC DNA]</scope>
    <source>
        <strain evidence="2 3">NBRC 14228</strain>
    </source>
</reference>
<evidence type="ECO:0000313" key="3">
    <source>
        <dbReference type="Proteomes" id="UP000317881"/>
    </source>
</evidence>
<protein>
    <recommendedName>
        <fullName evidence="4">Beta/gamma crystallin 'Greek key' domain-containing protein</fullName>
    </recommendedName>
</protein>
<dbReference type="Proteomes" id="UP000317881">
    <property type="component" value="Unassembled WGS sequence"/>
</dbReference>
<accession>A0A4Y3V6E8</accession>
<proteinExistence type="predicted"/>
<organism evidence="2 3">
    <name type="scientific">Streptomyces spinoverrucosus</name>
    <dbReference type="NCBI Taxonomy" id="284043"/>
    <lineage>
        <taxon>Bacteria</taxon>
        <taxon>Bacillati</taxon>
        <taxon>Actinomycetota</taxon>
        <taxon>Actinomycetes</taxon>
        <taxon>Kitasatosporales</taxon>
        <taxon>Streptomycetaceae</taxon>
        <taxon>Streptomyces</taxon>
    </lineage>
</organism>
<feature type="chain" id="PRO_5021268424" description="Beta/gamma crystallin 'Greek key' domain-containing protein" evidence="1">
    <location>
        <begin position="27"/>
        <end position="178"/>
    </location>
</feature>
<evidence type="ECO:0008006" key="4">
    <source>
        <dbReference type="Google" id="ProtNLM"/>
    </source>
</evidence>
<evidence type="ECO:0000313" key="2">
    <source>
        <dbReference type="EMBL" id="GEC02354.1"/>
    </source>
</evidence>
<keyword evidence="1" id="KW-0732">Signal</keyword>
<keyword evidence="3" id="KW-1185">Reference proteome</keyword>
<dbReference type="EMBL" id="BJND01000002">
    <property type="protein sequence ID" value="GEC02354.1"/>
    <property type="molecule type" value="Genomic_DNA"/>
</dbReference>
<dbReference type="AlphaFoldDB" id="A0A4Y3V6E8"/>
<dbReference type="RefSeq" id="WP_141306446.1">
    <property type="nucleotide sequence ID" value="NZ_BJND01000002.1"/>
</dbReference>
<name>A0A4Y3V6E8_9ACTN</name>
<dbReference type="OrthoDB" id="4218618at2"/>
<comment type="caution">
    <text evidence="2">The sequence shown here is derived from an EMBL/GenBank/DDBJ whole genome shotgun (WGS) entry which is preliminary data.</text>
</comment>
<sequence>MKQYVRSILATAAVIGLVATAGPAMAASDTGPSAPAAAGAAPGAPTPVRPGADLSKLAAADGADGYLYAYDLPNFRGDWCRWDRDDEWWGDSCGNFNDRATSLWNNGFPGLFSEVSLRRDVNPSTNQSVFCIEAGSYYADLSLGYERFLDGGWADNAISGHRWFTDDADYIHDPHYAC</sequence>
<feature type="signal peptide" evidence="1">
    <location>
        <begin position="1"/>
        <end position="26"/>
    </location>
</feature>
<gene>
    <name evidence="2" type="ORF">SSP24_00090</name>
</gene>
<evidence type="ECO:0000256" key="1">
    <source>
        <dbReference type="SAM" id="SignalP"/>
    </source>
</evidence>